<keyword evidence="10 12" id="KW-0808">Transferase</keyword>
<dbReference type="InterPro" id="IPR000836">
    <property type="entry name" value="PRTase_dom"/>
</dbReference>
<dbReference type="InterPro" id="IPR050054">
    <property type="entry name" value="UPRTase/APRTase"/>
</dbReference>
<evidence type="ECO:0000256" key="3">
    <source>
        <dbReference type="ARBA" id="ARBA00004496"/>
    </source>
</evidence>
<dbReference type="GO" id="GO:0003999">
    <property type="term" value="F:adenine phosphoribosyltransferase activity"/>
    <property type="evidence" value="ECO:0007669"/>
    <property type="project" value="UniProtKB-UniRule"/>
</dbReference>
<evidence type="ECO:0000256" key="12">
    <source>
        <dbReference type="HAMAP-Rule" id="MF_00004"/>
    </source>
</evidence>
<dbReference type="SUPFAM" id="SSF53271">
    <property type="entry name" value="PRTase-like"/>
    <property type="match status" value="1"/>
</dbReference>
<dbReference type="Proteomes" id="UP000663937">
    <property type="component" value="Chromosome"/>
</dbReference>
<dbReference type="EMBL" id="CP071868">
    <property type="protein sequence ID" value="QTE28037.1"/>
    <property type="molecule type" value="Genomic_DNA"/>
</dbReference>
<dbReference type="GO" id="GO:0044209">
    <property type="term" value="P:AMP salvage"/>
    <property type="evidence" value="ECO:0007669"/>
    <property type="project" value="UniProtKB-UniRule"/>
</dbReference>
<dbReference type="GO" id="GO:0002055">
    <property type="term" value="F:adenine binding"/>
    <property type="evidence" value="ECO:0007669"/>
    <property type="project" value="TreeGrafter"/>
</dbReference>
<evidence type="ECO:0000313" key="14">
    <source>
        <dbReference type="EMBL" id="QTE28037.1"/>
    </source>
</evidence>
<dbReference type="PANTHER" id="PTHR32315">
    <property type="entry name" value="ADENINE PHOSPHORIBOSYLTRANSFERASE"/>
    <property type="match status" value="1"/>
</dbReference>
<evidence type="ECO:0000256" key="9">
    <source>
        <dbReference type="ARBA" id="ARBA00022676"/>
    </source>
</evidence>
<comment type="similarity">
    <text evidence="5 12">Belongs to the purine/pyrimidine phosphoribosyltransferase family.</text>
</comment>
<organism evidence="14 15">
    <name type="scientific">Pengzhenrongella sicca</name>
    <dbReference type="NCBI Taxonomy" id="2819238"/>
    <lineage>
        <taxon>Bacteria</taxon>
        <taxon>Bacillati</taxon>
        <taxon>Actinomycetota</taxon>
        <taxon>Actinomycetes</taxon>
        <taxon>Micrococcales</taxon>
        <taxon>Pengzhenrongella</taxon>
    </lineage>
</organism>
<comment type="pathway">
    <text evidence="4 12">Purine metabolism; AMP biosynthesis via salvage pathway; AMP from adenine: step 1/1.</text>
</comment>
<evidence type="ECO:0000256" key="1">
    <source>
        <dbReference type="ARBA" id="ARBA00000868"/>
    </source>
</evidence>
<gene>
    <name evidence="12" type="primary">apt</name>
    <name evidence="14" type="ORF">J4E96_11555</name>
</gene>
<dbReference type="Gene3D" id="3.40.50.2020">
    <property type="match status" value="1"/>
</dbReference>
<accession>A0A8A4ZC11</accession>
<evidence type="ECO:0000256" key="11">
    <source>
        <dbReference type="ARBA" id="ARBA00022726"/>
    </source>
</evidence>
<reference evidence="14" key="1">
    <citation type="submission" date="2021-03" db="EMBL/GenBank/DDBJ databases">
        <title>Pengzhenrongella sicca gen. nov., sp. nov., a new member of suborder Micrococcineae isolated from High-Arctic tundra soil.</title>
        <authorList>
            <person name="Peng F."/>
        </authorList>
    </citation>
    <scope>NUCLEOTIDE SEQUENCE</scope>
    <source>
        <strain evidence="14">LRZ-2</strain>
    </source>
</reference>
<dbReference type="InterPro" id="IPR005764">
    <property type="entry name" value="Ade_phspho_trans"/>
</dbReference>
<feature type="domain" description="Phosphoribosyltransferase" evidence="13">
    <location>
        <begin position="33"/>
        <end position="154"/>
    </location>
</feature>
<dbReference type="EC" id="2.4.2.7" evidence="7 12"/>
<sequence length="177" mass="18164">MTDLARRCAELIRDVPDYPAAGVMFKDITPLLADGPTFGAVVEHFADVARRAGGVDLVAGMEARGFIMGAPVASALGIGFVPVRKAGKLPGPIMGASYDLEYGSATVEVHPATIEPGARVLVVDDVLATGGTAAATSSLIERAGGVVVGLAFLLELTFLPGRSMLGTRSLDVILSVD</sequence>
<keyword evidence="15" id="KW-1185">Reference proteome</keyword>
<dbReference type="CDD" id="cd06223">
    <property type="entry name" value="PRTases_typeI"/>
    <property type="match status" value="1"/>
</dbReference>
<evidence type="ECO:0000256" key="10">
    <source>
        <dbReference type="ARBA" id="ARBA00022679"/>
    </source>
</evidence>
<evidence type="ECO:0000256" key="4">
    <source>
        <dbReference type="ARBA" id="ARBA00004659"/>
    </source>
</evidence>
<comment type="function">
    <text evidence="2 12">Catalyzes a salvage reaction resulting in the formation of AMP, that is energically less costly than de novo synthesis.</text>
</comment>
<dbReference type="UniPathway" id="UPA00588">
    <property type="reaction ID" value="UER00646"/>
</dbReference>
<evidence type="ECO:0000256" key="6">
    <source>
        <dbReference type="ARBA" id="ARBA00011738"/>
    </source>
</evidence>
<dbReference type="AlphaFoldDB" id="A0A8A4ZC11"/>
<dbReference type="NCBIfam" id="NF002636">
    <property type="entry name" value="PRK02304.1-5"/>
    <property type="match status" value="1"/>
</dbReference>
<evidence type="ECO:0000256" key="8">
    <source>
        <dbReference type="ARBA" id="ARBA00022490"/>
    </source>
</evidence>
<comment type="subcellular location">
    <subcellularLocation>
        <location evidence="3 12">Cytoplasm</location>
    </subcellularLocation>
</comment>
<comment type="subunit">
    <text evidence="6 12">Homodimer.</text>
</comment>
<dbReference type="GO" id="GO:0006168">
    <property type="term" value="P:adenine salvage"/>
    <property type="evidence" value="ECO:0007669"/>
    <property type="project" value="InterPro"/>
</dbReference>
<dbReference type="FunFam" id="3.40.50.2020:FF:000004">
    <property type="entry name" value="Adenine phosphoribosyltransferase"/>
    <property type="match status" value="1"/>
</dbReference>
<keyword evidence="11 12" id="KW-0660">Purine salvage</keyword>
<dbReference type="GO" id="GO:0005737">
    <property type="term" value="C:cytoplasm"/>
    <property type="evidence" value="ECO:0007669"/>
    <property type="project" value="UniProtKB-SubCell"/>
</dbReference>
<evidence type="ECO:0000256" key="5">
    <source>
        <dbReference type="ARBA" id="ARBA00008391"/>
    </source>
</evidence>
<dbReference type="NCBIfam" id="TIGR01090">
    <property type="entry name" value="apt"/>
    <property type="match status" value="1"/>
</dbReference>
<keyword evidence="8 12" id="KW-0963">Cytoplasm</keyword>
<dbReference type="PANTHER" id="PTHR32315:SF3">
    <property type="entry name" value="ADENINE PHOSPHORIBOSYLTRANSFERASE"/>
    <property type="match status" value="1"/>
</dbReference>
<comment type="catalytic activity">
    <reaction evidence="1 12">
        <text>AMP + diphosphate = 5-phospho-alpha-D-ribose 1-diphosphate + adenine</text>
        <dbReference type="Rhea" id="RHEA:16609"/>
        <dbReference type="ChEBI" id="CHEBI:16708"/>
        <dbReference type="ChEBI" id="CHEBI:33019"/>
        <dbReference type="ChEBI" id="CHEBI:58017"/>
        <dbReference type="ChEBI" id="CHEBI:456215"/>
        <dbReference type="EC" id="2.4.2.7"/>
    </reaction>
</comment>
<dbReference type="NCBIfam" id="NF002634">
    <property type="entry name" value="PRK02304.1-3"/>
    <property type="match status" value="1"/>
</dbReference>
<protein>
    <recommendedName>
        <fullName evidence="7 12">Adenine phosphoribosyltransferase</fullName>
        <shortName evidence="12">APRT</shortName>
        <ecNumber evidence="7 12">2.4.2.7</ecNumber>
    </recommendedName>
</protein>
<evidence type="ECO:0000256" key="7">
    <source>
        <dbReference type="ARBA" id="ARBA00011893"/>
    </source>
</evidence>
<dbReference type="GO" id="GO:0006166">
    <property type="term" value="P:purine ribonucleoside salvage"/>
    <property type="evidence" value="ECO:0007669"/>
    <property type="project" value="UniProtKB-UniRule"/>
</dbReference>
<evidence type="ECO:0000313" key="15">
    <source>
        <dbReference type="Proteomes" id="UP000663937"/>
    </source>
</evidence>
<evidence type="ECO:0000256" key="2">
    <source>
        <dbReference type="ARBA" id="ARBA00003968"/>
    </source>
</evidence>
<dbReference type="KEGG" id="psic:J4E96_11555"/>
<evidence type="ECO:0000259" key="13">
    <source>
        <dbReference type="Pfam" id="PF00156"/>
    </source>
</evidence>
<dbReference type="Pfam" id="PF00156">
    <property type="entry name" value="Pribosyltran"/>
    <property type="match status" value="1"/>
</dbReference>
<keyword evidence="9 12" id="KW-0328">Glycosyltransferase</keyword>
<dbReference type="InterPro" id="IPR029057">
    <property type="entry name" value="PRTase-like"/>
</dbReference>
<dbReference type="HAMAP" id="MF_00004">
    <property type="entry name" value="Aden_phosphoribosyltr"/>
    <property type="match status" value="1"/>
</dbReference>
<dbReference type="GO" id="GO:0016208">
    <property type="term" value="F:AMP binding"/>
    <property type="evidence" value="ECO:0007669"/>
    <property type="project" value="TreeGrafter"/>
</dbReference>
<proteinExistence type="inferred from homology"/>
<name>A0A8A4ZC11_9MICO</name>
<dbReference type="RefSeq" id="WP_227422266.1">
    <property type="nucleotide sequence ID" value="NZ_CP071868.1"/>
</dbReference>